<keyword evidence="5" id="KW-1185">Reference proteome</keyword>
<evidence type="ECO:0000313" key="5">
    <source>
        <dbReference type="Proteomes" id="UP000824469"/>
    </source>
</evidence>
<dbReference type="EMBL" id="JAHRHJ020000005">
    <property type="protein sequence ID" value="KAH9313759.1"/>
    <property type="molecule type" value="Genomic_DNA"/>
</dbReference>
<reference evidence="4 5" key="1">
    <citation type="journal article" date="2021" name="Nat. Plants">
        <title>The Taxus genome provides insights into paclitaxel biosynthesis.</title>
        <authorList>
            <person name="Xiong X."/>
            <person name="Gou J."/>
            <person name="Liao Q."/>
            <person name="Li Y."/>
            <person name="Zhou Q."/>
            <person name="Bi G."/>
            <person name="Li C."/>
            <person name="Du R."/>
            <person name="Wang X."/>
            <person name="Sun T."/>
            <person name="Guo L."/>
            <person name="Liang H."/>
            <person name="Lu P."/>
            <person name="Wu Y."/>
            <person name="Zhang Z."/>
            <person name="Ro D.K."/>
            <person name="Shang Y."/>
            <person name="Huang S."/>
            <person name="Yan J."/>
        </authorList>
    </citation>
    <scope>NUCLEOTIDE SEQUENCE [LARGE SCALE GENOMIC DNA]</scope>
    <source>
        <strain evidence="4">Ta-2019</strain>
    </source>
</reference>
<protein>
    <recommendedName>
        <fullName evidence="6">40S ribosomal protein S24</fullName>
    </recommendedName>
</protein>
<dbReference type="GO" id="GO:0005840">
    <property type="term" value="C:ribosome"/>
    <property type="evidence" value="ECO:0007669"/>
    <property type="project" value="UniProtKB-KW"/>
</dbReference>
<feature type="non-terminal residue" evidence="4">
    <location>
        <position position="1"/>
    </location>
</feature>
<keyword evidence="2" id="KW-0687">Ribonucleoprotein</keyword>
<sequence>FEFCMGKMNTRSLVPTNPIGITLTTPKFQREESFRRSTFVVFIDHHQQSKPLKPEIATMVKARLNLPETSVIYLSKFHTIGPHLRGYGLAYDTMEDAQKYEPPHKLRKMGVPVIKPVIDPKNRAKKIAHGSSSKFAAKNKKK</sequence>
<dbReference type="InterPro" id="IPR012678">
    <property type="entry name" value="Ribosomal_uL23/eL15/eS24_sf"/>
</dbReference>
<dbReference type="GO" id="GO:1990904">
    <property type="term" value="C:ribonucleoprotein complex"/>
    <property type="evidence" value="ECO:0007669"/>
    <property type="project" value="UniProtKB-KW"/>
</dbReference>
<gene>
    <name evidence="4" type="ORF">KI387_022386</name>
</gene>
<dbReference type="Pfam" id="PF01282">
    <property type="entry name" value="Ribosomal_S24e"/>
    <property type="match status" value="1"/>
</dbReference>
<keyword evidence="1" id="KW-0689">Ribosomal protein</keyword>
<accession>A0AA38L5E8</accession>
<dbReference type="Gene3D" id="3.30.70.3370">
    <property type="match status" value="1"/>
</dbReference>
<organism evidence="4 5">
    <name type="scientific">Taxus chinensis</name>
    <name type="common">Chinese yew</name>
    <name type="synonym">Taxus wallichiana var. chinensis</name>
    <dbReference type="NCBI Taxonomy" id="29808"/>
    <lineage>
        <taxon>Eukaryota</taxon>
        <taxon>Viridiplantae</taxon>
        <taxon>Streptophyta</taxon>
        <taxon>Embryophyta</taxon>
        <taxon>Tracheophyta</taxon>
        <taxon>Spermatophyta</taxon>
        <taxon>Pinopsida</taxon>
        <taxon>Pinidae</taxon>
        <taxon>Conifers II</taxon>
        <taxon>Cupressales</taxon>
        <taxon>Taxaceae</taxon>
        <taxon>Taxus</taxon>
    </lineage>
</organism>
<evidence type="ECO:0008006" key="6">
    <source>
        <dbReference type="Google" id="ProtNLM"/>
    </source>
</evidence>
<comment type="caution">
    <text evidence="4">The sequence shown here is derived from an EMBL/GenBank/DDBJ whole genome shotgun (WGS) entry which is preliminary data.</text>
</comment>
<dbReference type="AlphaFoldDB" id="A0AA38L5E8"/>
<feature type="region of interest" description="Disordered" evidence="3">
    <location>
        <begin position="122"/>
        <end position="142"/>
    </location>
</feature>
<name>A0AA38L5E8_TAXCH</name>
<evidence type="ECO:0000256" key="2">
    <source>
        <dbReference type="ARBA" id="ARBA00023274"/>
    </source>
</evidence>
<proteinExistence type="predicted"/>
<dbReference type="Proteomes" id="UP000824469">
    <property type="component" value="Unassembled WGS sequence"/>
</dbReference>
<evidence type="ECO:0000256" key="3">
    <source>
        <dbReference type="SAM" id="MobiDB-lite"/>
    </source>
</evidence>
<evidence type="ECO:0000256" key="1">
    <source>
        <dbReference type="ARBA" id="ARBA00022980"/>
    </source>
</evidence>
<dbReference type="GO" id="GO:0006412">
    <property type="term" value="P:translation"/>
    <property type="evidence" value="ECO:0007669"/>
    <property type="project" value="InterPro"/>
</dbReference>
<dbReference type="GO" id="GO:0003735">
    <property type="term" value="F:structural constituent of ribosome"/>
    <property type="evidence" value="ECO:0007669"/>
    <property type="project" value="InterPro"/>
</dbReference>
<evidence type="ECO:0000313" key="4">
    <source>
        <dbReference type="EMBL" id="KAH9313759.1"/>
    </source>
</evidence>
<dbReference type="InterPro" id="IPR001976">
    <property type="entry name" value="Ribosomal_eS24"/>
</dbReference>
<dbReference type="SUPFAM" id="SSF54189">
    <property type="entry name" value="Ribosomal proteins S24e, L23 and L15e"/>
    <property type="match status" value="1"/>
</dbReference>
<dbReference type="InterPro" id="IPR053709">
    <property type="entry name" value="eRP_eS24_sf"/>
</dbReference>